<gene>
    <name evidence="4" type="primary">rplF</name>
    <name evidence="8" type="ORF">JN10_2033</name>
</gene>
<dbReference type="GO" id="GO:0022625">
    <property type="term" value="C:cytosolic large ribosomal subunit"/>
    <property type="evidence" value="ECO:0007669"/>
    <property type="project" value="UniProtKB-UniRule"/>
</dbReference>
<dbReference type="Proteomes" id="UP000320547">
    <property type="component" value="Unassembled WGS sequence"/>
</dbReference>
<keyword evidence="4 6" id="KW-0694">RNA-binding</keyword>
<accession>A0A562UXL5</accession>
<dbReference type="RefSeq" id="WP_067598897.1">
    <property type="nucleotide sequence ID" value="NZ_CP015963.1"/>
</dbReference>
<dbReference type="PIRSF" id="PIRSF002162">
    <property type="entry name" value="Ribosomal_L6"/>
    <property type="match status" value="1"/>
</dbReference>
<dbReference type="InterPro" id="IPR002358">
    <property type="entry name" value="Ribosomal_uL6_CS"/>
</dbReference>
<dbReference type="GO" id="GO:0003735">
    <property type="term" value="F:structural constituent of ribosome"/>
    <property type="evidence" value="ECO:0007669"/>
    <property type="project" value="UniProtKB-UniRule"/>
</dbReference>
<dbReference type="InterPro" id="IPR019906">
    <property type="entry name" value="Ribosomal_uL6_bac-type"/>
</dbReference>
<evidence type="ECO:0000256" key="6">
    <source>
        <dbReference type="RuleBase" id="RU003870"/>
    </source>
</evidence>
<keyword evidence="2 4" id="KW-0689">Ribosomal protein</keyword>
<dbReference type="PANTHER" id="PTHR11655">
    <property type="entry name" value="60S/50S RIBOSOMAL PROTEIN L6/L9"/>
    <property type="match status" value="1"/>
</dbReference>
<evidence type="ECO:0000256" key="4">
    <source>
        <dbReference type="HAMAP-Rule" id="MF_01365"/>
    </source>
</evidence>
<dbReference type="GO" id="GO:0002181">
    <property type="term" value="P:cytoplasmic translation"/>
    <property type="evidence" value="ECO:0007669"/>
    <property type="project" value="TreeGrafter"/>
</dbReference>
<organism evidence="8 9">
    <name type="scientific">Altererythrobacter ishigakiensis</name>
    <dbReference type="NCBI Taxonomy" id="476157"/>
    <lineage>
        <taxon>Bacteria</taxon>
        <taxon>Pseudomonadati</taxon>
        <taxon>Pseudomonadota</taxon>
        <taxon>Alphaproteobacteria</taxon>
        <taxon>Sphingomonadales</taxon>
        <taxon>Erythrobacteraceae</taxon>
        <taxon>Altererythrobacter</taxon>
    </lineage>
</organism>
<comment type="similarity">
    <text evidence="1 4 5">Belongs to the universal ribosomal protein uL6 family.</text>
</comment>
<keyword evidence="9" id="KW-1185">Reference proteome</keyword>
<sequence length="177" mass="19266">MSRIGKKAVAIPSGVTATIDNGTLTVKGPKGTLSMGLSDLIDYKVEGEEIQVNPANDTKQARSFWGMQRTLVSNLVEGVTEGFSKTLEISGVGYRAQAQGSKLKLQLGFSHDVDIVVPEGLEVKTPDQTTVIVSGIDKQAVGQLAAEIRRWRKPEPYKGKGIKYQGEYVFRKEGKKK</sequence>
<evidence type="ECO:0000256" key="2">
    <source>
        <dbReference type="ARBA" id="ARBA00022980"/>
    </source>
</evidence>
<evidence type="ECO:0000313" key="9">
    <source>
        <dbReference type="Proteomes" id="UP000320547"/>
    </source>
</evidence>
<keyword evidence="3 4" id="KW-0687">Ribonucleoprotein</keyword>
<dbReference type="Pfam" id="PF00347">
    <property type="entry name" value="Ribosomal_L6"/>
    <property type="match status" value="2"/>
</dbReference>
<evidence type="ECO:0000256" key="3">
    <source>
        <dbReference type="ARBA" id="ARBA00023274"/>
    </source>
</evidence>
<reference evidence="8 9" key="1">
    <citation type="submission" date="2019-07" db="EMBL/GenBank/DDBJ databases">
        <title>Genomic Encyclopedia of Archaeal and Bacterial Type Strains, Phase II (KMG-II): from individual species to whole genera.</title>
        <authorList>
            <person name="Goeker M."/>
        </authorList>
    </citation>
    <scope>NUCLEOTIDE SEQUENCE [LARGE SCALE GENOMIC DNA]</scope>
    <source>
        <strain evidence="8 9">ATCC BAA-2084</strain>
    </source>
</reference>
<dbReference type="FunFam" id="3.90.930.12:FF:000001">
    <property type="entry name" value="50S ribosomal protein L6"/>
    <property type="match status" value="1"/>
</dbReference>
<dbReference type="HAMAP" id="MF_01365_B">
    <property type="entry name" value="Ribosomal_uL6_B"/>
    <property type="match status" value="1"/>
</dbReference>
<dbReference type="PANTHER" id="PTHR11655:SF14">
    <property type="entry name" value="LARGE RIBOSOMAL SUBUNIT PROTEIN UL6M"/>
    <property type="match status" value="1"/>
</dbReference>
<dbReference type="Gene3D" id="3.90.930.12">
    <property type="entry name" value="Ribosomal protein L6, alpha-beta domain"/>
    <property type="match status" value="2"/>
</dbReference>
<evidence type="ECO:0000313" key="8">
    <source>
        <dbReference type="EMBL" id="TWJ10369.1"/>
    </source>
</evidence>
<feature type="domain" description="Large ribosomal subunit protein uL6 alpha-beta" evidence="7">
    <location>
        <begin position="11"/>
        <end position="82"/>
    </location>
</feature>
<dbReference type="AlphaFoldDB" id="A0A562UXL5"/>
<evidence type="ECO:0000259" key="7">
    <source>
        <dbReference type="Pfam" id="PF00347"/>
    </source>
</evidence>
<dbReference type="STRING" id="476157.GCA_001663155_01322"/>
<name>A0A562UXL5_9SPHN</name>
<dbReference type="NCBIfam" id="TIGR03654">
    <property type="entry name" value="L6_bact"/>
    <property type="match status" value="1"/>
</dbReference>
<feature type="domain" description="Large ribosomal subunit protein uL6 alpha-beta" evidence="7">
    <location>
        <begin position="91"/>
        <end position="164"/>
    </location>
</feature>
<comment type="function">
    <text evidence="4 6">This protein binds to the 23S rRNA, and is important in its secondary structure. It is located near the subunit interface in the base of the L7/L12 stalk, and near the tRNA binding site of the peptidyltransferase center.</text>
</comment>
<proteinExistence type="inferred from homology"/>
<dbReference type="InterPro" id="IPR020040">
    <property type="entry name" value="Ribosomal_uL6_a/b-dom"/>
</dbReference>
<dbReference type="PROSITE" id="PS00525">
    <property type="entry name" value="RIBOSOMAL_L6_1"/>
    <property type="match status" value="1"/>
</dbReference>
<dbReference type="OrthoDB" id="9805007at2"/>
<dbReference type="GO" id="GO:0019843">
    <property type="term" value="F:rRNA binding"/>
    <property type="evidence" value="ECO:0007669"/>
    <property type="project" value="UniProtKB-UniRule"/>
</dbReference>
<comment type="caution">
    <text evidence="8">The sequence shown here is derived from an EMBL/GenBank/DDBJ whole genome shotgun (WGS) entry which is preliminary data.</text>
</comment>
<dbReference type="SUPFAM" id="SSF56053">
    <property type="entry name" value="Ribosomal protein L6"/>
    <property type="match status" value="2"/>
</dbReference>
<evidence type="ECO:0000256" key="5">
    <source>
        <dbReference type="RuleBase" id="RU003869"/>
    </source>
</evidence>
<comment type="subunit">
    <text evidence="4">Part of the 50S ribosomal subunit.</text>
</comment>
<dbReference type="EMBL" id="VLLK01000001">
    <property type="protein sequence ID" value="TWJ10369.1"/>
    <property type="molecule type" value="Genomic_DNA"/>
</dbReference>
<keyword evidence="4 6" id="KW-0699">rRNA-binding</keyword>
<dbReference type="PRINTS" id="PR00059">
    <property type="entry name" value="RIBOSOMALL6"/>
</dbReference>
<dbReference type="InterPro" id="IPR036789">
    <property type="entry name" value="Ribosomal_uL6-like_a/b-dom_sf"/>
</dbReference>
<protein>
    <recommendedName>
        <fullName evidence="4">Large ribosomal subunit protein uL6</fullName>
    </recommendedName>
</protein>
<dbReference type="InterPro" id="IPR000702">
    <property type="entry name" value="Ribosomal_uL6-like"/>
</dbReference>
<evidence type="ECO:0000256" key="1">
    <source>
        <dbReference type="ARBA" id="ARBA00009356"/>
    </source>
</evidence>